<reference evidence="4 5" key="1">
    <citation type="submission" date="2016-10" db="EMBL/GenBank/DDBJ databases">
        <authorList>
            <person name="de Groot N.N."/>
        </authorList>
    </citation>
    <scope>NUCLEOTIDE SEQUENCE [LARGE SCALE GENOMIC DNA]</scope>
    <source>
        <strain evidence="4 5">KH1P1</strain>
    </source>
</reference>
<evidence type="ECO:0000259" key="3">
    <source>
        <dbReference type="Pfam" id="PF12682"/>
    </source>
</evidence>
<dbReference type="SUPFAM" id="SSF52218">
    <property type="entry name" value="Flavoproteins"/>
    <property type="match status" value="1"/>
</dbReference>
<dbReference type="GO" id="GO:0016651">
    <property type="term" value="F:oxidoreductase activity, acting on NAD(P)H"/>
    <property type="evidence" value="ECO:0007669"/>
    <property type="project" value="UniProtKB-ARBA"/>
</dbReference>
<keyword evidence="2" id="KW-0732">Signal</keyword>
<name>A0A1I0A3F1_9FIRM</name>
<dbReference type="PANTHER" id="PTHR39201:SF1">
    <property type="entry name" value="FLAVODOXIN-LIKE DOMAIN-CONTAINING PROTEIN"/>
    <property type="match status" value="1"/>
</dbReference>
<dbReference type="PROSITE" id="PS00201">
    <property type="entry name" value="FLAVODOXIN"/>
    <property type="match status" value="1"/>
</dbReference>
<dbReference type="InterPro" id="IPR001226">
    <property type="entry name" value="Flavodoxin_CS"/>
</dbReference>
<dbReference type="AlphaFoldDB" id="A0A1I0A3F1"/>
<feature type="region of interest" description="Disordered" evidence="1">
    <location>
        <begin position="36"/>
        <end position="59"/>
    </location>
</feature>
<dbReference type="Proteomes" id="UP000199820">
    <property type="component" value="Unassembled WGS sequence"/>
</dbReference>
<feature type="signal peptide" evidence="2">
    <location>
        <begin position="1"/>
        <end position="20"/>
    </location>
</feature>
<evidence type="ECO:0000256" key="2">
    <source>
        <dbReference type="SAM" id="SignalP"/>
    </source>
</evidence>
<protein>
    <submittedName>
        <fullName evidence="4">Flavodoxin</fullName>
    </submittedName>
</protein>
<gene>
    <name evidence="4" type="ORF">SAMN04487771_100174</name>
</gene>
<dbReference type="PANTHER" id="PTHR39201">
    <property type="entry name" value="EXPORTED PROTEIN-RELATED"/>
    <property type="match status" value="1"/>
</dbReference>
<dbReference type="GO" id="GO:0009055">
    <property type="term" value="F:electron transfer activity"/>
    <property type="evidence" value="ECO:0007669"/>
    <property type="project" value="InterPro"/>
</dbReference>
<dbReference type="Gene3D" id="3.40.50.360">
    <property type="match status" value="1"/>
</dbReference>
<sequence length="224" mass="24577">MKKIVSVLLIALFAMLAVMGCSSRSADKAAVSSASANMSEQEISKEAANPKTEKNVGTVQESNEKKVLVIYFSATGTTKRIAERIASVTGADLCEIVPRERYRDADLNYNDKSSRTTREQNDPSVRPEFEDIGIDVEHDYETVFLGYPIWWGEEPRIMDTFVESYRFEGKTIIPFCTSGGSGIEKSRDNLAEKAGSGTWLPGSRFGAGASDDELVKWIGKLGIG</sequence>
<dbReference type="PROSITE" id="PS51257">
    <property type="entry name" value="PROKAR_LIPOPROTEIN"/>
    <property type="match status" value="1"/>
</dbReference>
<dbReference type="STRING" id="1526.SAMN02910262_00131"/>
<feature type="chain" id="PRO_5039530097" evidence="2">
    <location>
        <begin position="21"/>
        <end position="224"/>
    </location>
</feature>
<evidence type="ECO:0000256" key="1">
    <source>
        <dbReference type="SAM" id="MobiDB-lite"/>
    </source>
</evidence>
<dbReference type="GO" id="GO:0010181">
    <property type="term" value="F:FMN binding"/>
    <property type="evidence" value="ECO:0007669"/>
    <property type="project" value="InterPro"/>
</dbReference>
<proteinExistence type="predicted"/>
<organism evidence="4 5">
    <name type="scientific">[Clostridium] aminophilum</name>
    <dbReference type="NCBI Taxonomy" id="1526"/>
    <lineage>
        <taxon>Bacteria</taxon>
        <taxon>Bacillati</taxon>
        <taxon>Bacillota</taxon>
        <taxon>Clostridia</taxon>
        <taxon>Lachnospirales</taxon>
        <taxon>Lachnospiraceae</taxon>
    </lineage>
</organism>
<dbReference type="Pfam" id="PF12682">
    <property type="entry name" value="Flavodoxin_4"/>
    <property type="match status" value="1"/>
</dbReference>
<dbReference type="RefSeq" id="WP_074647691.1">
    <property type="nucleotide sequence ID" value="NZ_FOIL01000001.1"/>
</dbReference>
<keyword evidence="5" id="KW-1185">Reference proteome</keyword>
<feature type="domain" description="Flavodoxin-like" evidence="3">
    <location>
        <begin position="66"/>
        <end position="220"/>
    </location>
</feature>
<evidence type="ECO:0000313" key="5">
    <source>
        <dbReference type="Proteomes" id="UP000199820"/>
    </source>
</evidence>
<dbReference type="EMBL" id="FOIL01000001">
    <property type="protein sequence ID" value="SES88613.1"/>
    <property type="molecule type" value="Genomic_DNA"/>
</dbReference>
<evidence type="ECO:0000313" key="4">
    <source>
        <dbReference type="EMBL" id="SES88613.1"/>
    </source>
</evidence>
<dbReference type="eggNOG" id="COG0716">
    <property type="taxonomic scope" value="Bacteria"/>
</dbReference>
<dbReference type="InterPro" id="IPR029039">
    <property type="entry name" value="Flavoprotein-like_sf"/>
</dbReference>
<dbReference type="InterPro" id="IPR008254">
    <property type="entry name" value="Flavodoxin/NO_synth"/>
</dbReference>
<accession>A0A1I0A3F1</accession>